<keyword evidence="1" id="KW-0732">Signal</keyword>
<protein>
    <recommendedName>
        <fullName evidence="4">WD40-like Beta Propeller Repeat</fullName>
    </recommendedName>
</protein>
<dbReference type="RefSeq" id="WP_077026113.1">
    <property type="nucleotide sequence ID" value="NZ_CP017641.1"/>
</dbReference>
<organism evidence="2 3">
    <name type="scientific">Fuerstiella marisgermanici</name>
    <dbReference type="NCBI Taxonomy" id="1891926"/>
    <lineage>
        <taxon>Bacteria</taxon>
        <taxon>Pseudomonadati</taxon>
        <taxon>Planctomycetota</taxon>
        <taxon>Planctomycetia</taxon>
        <taxon>Planctomycetales</taxon>
        <taxon>Planctomycetaceae</taxon>
        <taxon>Fuerstiella</taxon>
    </lineage>
</organism>
<evidence type="ECO:0000256" key="1">
    <source>
        <dbReference type="SAM" id="SignalP"/>
    </source>
</evidence>
<dbReference type="Proteomes" id="UP000187735">
    <property type="component" value="Chromosome"/>
</dbReference>
<feature type="signal peptide" evidence="1">
    <location>
        <begin position="1"/>
        <end position="29"/>
    </location>
</feature>
<evidence type="ECO:0008006" key="4">
    <source>
        <dbReference type="Google" id="ProtNLM"/>
    </source>
</evidence>
<proteinExistence type="predicted"/>
<dbReference type="KEGG" id="fmr:Fuma_04517"/>
<dbReference type="STRING" id="1891926.Fuma_04517"/>
<gene>
    <name evidence="2" type="ORF">Fuma_04517</name>
</gene>
<keyword evidence="3" id="KW-1185">Reference proteome</keyword>
<evidence type="ECO:0000313" key="3">
    <source>
        <dbReference type="Proteomes" id="UP000187735"/>
    </source>
</evidence>
<reference evidence="2 3" key="1">
    <citation type="journal article" date="2016" name="Front. Microbiol.">
        <title>Fuerstia marisgermanicae gen. nov., sp. nov., an Unusual Member of the Phylum Planctomycetes from the German Wadden Sea.</title>
        <authorList>
            <person name="Kohn T."/>
            <person name="Heuer A."/>
            <person name="Jogler M."/>
            <person name="Vollmers J."/>
            <person name="Boedeker C."/>
            <person name="Bunk B."/>
            <person name="Rast P."/>
            <person name="Borchert D."/>
            <person name="Glockner I."/>
            <person name="Freese H.M."/>
            <person name="Klenk H.P."/>
            <person name="Overmann J."/>
            <person name="Kaster A.K."/>
            <person name="Rohde M."/>
            <person name="Wiegand S."/>
            <person name="Jogler C."/>
        </authorList>
    </citation>
    <scope>NUCLEOTIDE SEQUENCE [LARGE SCALE GENOMIC DNA]</scope>
    <source>
        <strain evidence="2 3">NH11</strain>
    </source>
</reference>
<feature type="chain" id="PRO_5012817573" description="WD40-like Beta Propeller Repeat" evidence="1">
    <location>
        <begin position="30"/>
        <end position="462"/>
    </location>
</feature>
<sequence length="462" mass="51032" precursor="true">MKANNKRRYRKGVLTALLIVITCASPMRAQTIRTKIMTRIFWQDRDTDQLSYADITAADKWSIKRGWVDGFPKLDAEQQDLVQMKASDGVLMVGVRDHDDGKHQSGWVAIDTGVFEEPHGNHTHWKYTRKPSVKQKQLDTDQGNPAHLYVYDRQFYLANDRNNGFTKALPTAFMQTGRADVAKFYPGGGNHITLAAVNNTVAYSSWIDGGGPNAGRVDVVDLRQSQPKISYSFNLPTGVIHGATASSGKVFLAPADGVCWVAADTSLRQSADSVKVHHLSLGKDEESDKPMRTGAFENSRNWVLFSTGKADQSGLCLVNAALTEPKIVKVPIDVADGLKLTTPRAVLSLGNRYAFLFQDRTDSDSDVQEKLTIVELDPNRDRDYSDARVKISLPVGASKINGHYGHHAITFDAYGRYAIFTEPADGIINVMALQNMKIIARFRVGGAPTASSLWVLRNTFTN</sequence>
<dbReference type="AlphaFoldDB" id="A0A1P8WLD5"/>
<dbReference type="OrthoDB" id="208311at2"/>
<name>A0A1P8WLD5_9PLAN</name>
<accession>A0A1P8WLD5</accession>
<dbReference type="EMBL" id="CP017641">
    <property type="protein sequence ID" value="APZ94867.1"/>
    <property type="molecule type" value="Genomic_DNA"/>
</dbReference>
<evidence type="ECO:0000313" key="2">
    <source>
        <dbReference type="EMBL" id="APZ94867.1"/>
    </source>
</evidence>
<dbReference type="SUPFAM" id="SSF75011">
    <property type="entry name" value="3-carboxy-cis,cis-mucoante lactonizing enzyme"/>
    <property type="match status" value="1"/>
</dbReference>